<evidence type="ECO:0000313" key="2">
    <source>
        <dbReference type="EMBL" id="MBX56871.1"/>
    </source>
</evidence>
<sequence length="81" mass="9346">MQKYACLTTISLKPRKQLIEKQYTLTISSSVLPYLEVKFSVNFHERLDSNKHESRGNTTQRKKELGGGRGTDQIEIYSLKI</sequence>
<dbReference type="AlphaFoldDB" id="A0A2P2PQA9"/>
<dbReference type="EMBL" id="GGEC01076387">
    <property type="protein sequence ID" value="MBX56871.1"/>
    <property type="molecule type" value="Transcribed_RNA"/>
</dbReference>
<reference evidence="2" key="1">
    <citation type="submission" date="2018-02" db="EMBL/GenBank/DDBJ databases">
        <title>Rhizophora mucronata_Transcriptome.</title>
        <authorList>
            <person name="Meera S.P."/>
            <person name="Sreeshan A."/>
            <person name="Augustine A."/>
        </authorList>
    </citation>
    <scope>NUCLEOTIDE SEQUENCE</scope>
    <source>
        <tissue evidence="2">Leaf</tissue>
    </source>
</reference>
<feature type="region of interest" description="Disordered" evidence="1">
    <location>
        <begin position="48"/>
        <end position="69"/>
    </location>
</feature>
<protein>
    <submittedName>
        <fullName evidence="2">Uncharacterized protein</fullName>
    </submittedName>
</protein>
<accession>A0A2P2PQA9</accession>
<proteinExistence type="predicted"/>
<feature type="compositionally biased region" description="Basic and acidic residues" evidence="1">
    <location>
        <begin position="48"/>
        <end position="66"/>
    </location>
</feature>
<evidence type="ECO:0000256" key="1">
    <source>
        <dbReference type="SAM" id="MobiDB-lite"/>
    </source>
</evidence>
<name>A0A2P2PQA9_RHIMU</name>
<organism evidence="2">
    <name type="scientific">Rhizophora mucronata</name>
    <name type="common">Asiatic mangrove</name>
    <dbReference type="NCBI Taxonomy" id="61149"/>
    <lineage>
        <taxon>Eukaryota</taxon>
        <taxon>Viridiplantae</taxon>
        <taxon>Streptophyta</taxon>
        <taxon>Embryophyta</taxon>
        <taxon>Tracheophyta</taxon>
        <taxon>Spermatophyta</taxon>
        <taxon>Magnoliopsida</taxon>
        <taxon>eudicotyledons</taxon>
        <taxon>Gunneridae</taxon>
        <taxon>Pentapetalae</taxon>
        <taxon>rosids</taxon>
        <taxon>fabids</taxon>
        <taxon>Malpighiales</taxon>
        <taxon>Rhizophoraceae</taxon>
        <taxon>Rhizophora</taxon>
    </lineage>
</organism>